<gene>
    <name evidence="1" type="ORF">OOU_Y34scaffold00224g1</name>
</gene>
<organism evidence="1">
    <name type="scientific">Pyricularia oryzae (strain Y34)</name>
    <name type="common">Rice blast fungus</name>
    <name type="synonym">Magnaporthe oryzae</name>
    <dbReference type="NCBI Taxonomy" id="1143189"/>
    <lineage>
        <taxon>Eukaryota</taxon>
        <taxon>Fungi</taxon>
        <taxon>Dikarya</taxon>
        <taxon>Ascomycota</taxon>
        <taxon>Pezizomycotina</taxon>
        <taxon>Sordariomycetes</taxon>
        <taxon>Sordariomycetidae</taxon>
        <taxon>Magnaporthales</taxon>
        <taxon>Pyriculariaceae</taxon>
        <taxon>Pyricularia</taxon>
    </lineage>
</organism>
<evidence type="ECO:0000313" key="1">
    <source>
        <dbReference type="EMBL" id="ELQ42187.1"/>
    </source>
</evidence>
<proteinExistence type="predicted"/>
<protein>
    <submittedName>
        <fullName evidence="1">Uncharacterized protein</fullName>
    </submittedName>
</protein>
<dbReference type="AlphaFoldDB" id="A0AA97PPK2"/>
<dbReference type="Proteomes" id="UP000011086">
    <property type="component" value="Unassembled WGS sequence"/>
</dbReference>
<accession>A0AA97PPK2</accession>
<dbReference type="EMBL" id="JH793826">
    <property type="protein sequence ID" value="ELQ42187.1"/>
    <property type="molecule type" value="Genomic_DNA"/>
</dbReference>
<reference evidence="1" key="1">
    <citation type="journal article" date="2012" name="PLoS Genet.">
        <title>Comparative analysis of the genomes of two field isolates of the rice blast fungus Magnaporthe oryzae.</title>
        <authorList>
            <person name="Xue M."/>
            <person name="Yang J."/>
            <person name="Li Z."/>
            <person name="Hu S."/>
            <person name="Yao N."/>
            <person name="Dean R.A."/>
            <person name="Zhao W."/>
            <person name="Shen M."/>
            <person name="Zhang H."/>
            <person name="Li C."/>
            <person name="Liu L."/>
            <person name="Cao L."/>
            <person name="Xu X."/>
            <person name="Xing Y."/>
            <person name="Hsiang T."/>
            <person name="Zhang Z."/>
            <person name="Xu J.R."/>
            <person name="Peng Y.L."/>
        </authorList>
    </citation>
    <scope>NUCLEOTIDE SEQUENCE</scope>
    <source>
        <strain evidence="1">Y34</strain>
    </source>
</reference>
<name>A0AA97PPK2_PYRO3</name>
<sequence>MPLFTQVMLGLKDMDEKDRINRAWVSSPSHRANGKRSTSNRLVELKLGRVKWA</sequence>